<evidence type="ECO:0000259" key="7">
    <source>
        <dbReference type="PROSITE" id="PS51898"/>
    </source>
</evidence>
<dbReference type="InterPro" id="IPR010998">
    <property type="entry name" value="Integrase_recombinase_N"/>
</dbReference>
<reference evidence="9 10" key="1">
    <citation type="submission" date="2017-03" db="EMBL/GenBank/DDBJ databases">
        <title>Genome analysis of strain PAMC 26510.</title>
        <authorList>
            <person name="Oh H.-M."/>
            <person name="Yang J.-A."/>
        </authorList>
    </citation>
    <scope>NUCLEOTIDE SEQUENCE [LARGE SCALE GENOMIC DNA]</scope>
    <source>
        <strain evidence="9 10">PAMC 26510</strain>
    </source>
</reference>
<dbReference type="CDD" id="cd00397">
    <property type="entry name" value="DNA_BRE_C"/>
    <property type="match status" value="1"/>
</dbReference>
<name>A0A242MLH4_CABSO</name>
<evidence type="ECO:0008006" key="11">
    <source>
        <dbReference type="Google" id="ProtNLM"/>
    </source>
</evidence>
<keyword evidence="2" id="KW-0229">DNA integration</keyword>
<dbReference type="InterPro" id="IPR011010">
    <property type="entry name" value="DNA_brk_join_enz"/>
</dbReference>
<evidence type="ECO:0000256" key="3">
    <source>
        <dbReference type="ARBA" id="ARBA00023125"/>
    </source>
</evidence>
<dbReference type="Pfam" id="PF12482">
    <property type="entry name" value="DUF3701"/>
    <property type="match status" value="1"/>
</dbReference>
<dbReference type="InterPro" id="IPR022169">
    <property type="entry name" value="DUF3701"/>
</dbReference>
<accession>A0A242MLH4</accession>
<dbReference type="InterPro" id="IPR044068">
    <property type="entry name" value="CB"/>
</dbReference>
<protein>
    <recommendedName>
        <fullName evidence="11">Integrase</fullName>
    </recommendedName>
</protein>
<dbReference type="PROSITE" id="PS51900">
    <property type="entry name" value="CB"/>
    <property type="match status" value="1"/>
</dbReference>
<dbReference type="PROSITE" id="PS51898">
    <property type="entry name" value="TYR_RECOMBINASE"/>
    <property type="match status" value="1"/>
</dbReference>
<evidence type="ECO:0000256" key="1">
    <source>
        <dbReference type="ARBA" id="ARBA00008857"/>
    </source>
</evidence>
<dbReference type="Gene3D" id="1.10.150.130">
    <property type="match status" value="1"/>
</dbReference>
<feature type="region of interest" description="Disordered" evidence="6">
    <location>
        <begin position="433"/>
        <end position="468"/>
    </location>
</feature>
<dbReference type="EMBL" id="NBTY01000122">
    <property type="protein sequence ID" value="OTP72032.1"/>
    <property type="molecule type" value="Genomic_DNA"/>
</dbReference>
<comment type="similarity">
    <text evidence="1">Belongs to the 'phage' integrase family.</text>
</comment>
<dbReference type="PANTHER" id="PTHR30349">
    <property type="entry name" value="PHAGE INTEGRASE-RELATED"/>
    <property type="match status" value="1"/>
</dbReference>
<evidence type="ECO:0000256" key="4">
    <source>
        <dbReference type="ARBA" id="ARBA00023172"/>
    </source>
</evidence>
<dbReference type="PANTHER" id="PTHR30349:SF41">
    <property type="entry name" value="INTEGRASE_RECOMBINASE PROTEIN MJ0367-RELATED"/>
    <property type="match status" value="1"/>
</dbReference>
<comment type="caution">
    <text evidence="9">The sequence shown here is derived from an EMBL/GenBank/DDBJ whole genome shotgun (WGS) entry which is preliminary data.</text>
</comment>
<organism evidence="9 10">
    <name type="scientific">Caballeronia sordidicola</name>
    <name type="common">Burkholderia sordidicola</name>
    <dbReference type="NCBI Taxonomy" id="196367"/>
    <lineage>
        <taxon>Bacteria</taxon>
        <taxon>Pseudomonadati</taxon>
        <taxon>Pseudomonadota</taxon>
        <taxon>Betaproteobacteria</taxon>
        <taxon>Burkholderiales</taxon>
        <taxon>Burkholderiaceae</taxon>
        <taxon>Caballeronia</taxon>
    </lineage>
</organism>
<dbReference type="GO" id="GO:0006310">
    <property type="term" value="P:DNA recombination"/>
    <property type="evidence" value="ECO:0007669"/>
    <property type="project" value="UniProtKB-KW"/>
</dbReference>
<dbReference type="RefSeq" id="WP_306299726.1">
    <property type="nucleotide sequence ID" value="NZ_NBTY01000122.1"/>
</dbReference>
<dbReference type="Proteomes" id="UP000194546">
    <property type="component" value="Unassembled WGS sequence"/>
</dbReference>
<dbReference type="InterPro" id="IPR013762">
    <property type="entry name" value="Integrase-like_cat_sf"/>
</dbReference>
<evidence type="ECO:0000259" key="8">
    <source>
        <dbReference type="PROSITE" id="PS51900"/>
    </source>
</evidence>
<dbReference type="GO" id="GO:0015074">
    <property type="term" value="P:DNA integration"/>
    <property type="evidence" value="ECO:0007669"/>
    <property type="project" value="UniProtKB-KW"/>
</dbReference>
<dbReference type="InterPro" id="IPR050090">
    <property type="entry name" value="Tyrosine_recombinase_XerCD"/>
</dbReference>
<proteinExistence type="inferred from homology"/>
<dbReference type="GO" id="GO:0003677">
    <property type="term" value="F:DNA binding"/>
    <property type="evidence" value="ECO:0007669"/>
    <property type="project" value="UniProtKB-UniRule"/>
</dbReference>
<evidence type="ECO:0000256" key="6">
    <source>
        <dbReference type="SAM" id="MobiDB-lite"/>
    </source>
</evidence>
<feature type="domain" description="Tyr recombinase" evidence="7">
    <location>
        <begin position="377"/>
        <end position="639"/>
    </location>
</feature>
<feature type="domain" description="Core-binding (CB)" evidence="8">
    <location>
        <begin position="239"/>
        <end position="339"/>
    </location>
</feature>
<gene>
    <name evidence="9" type="ORF">PAMC26510_22375</name>
</gene>
<dbReference type="Pfam" id="PF00589">
    <property type="entry name" value="Phage_integrase"/>
    <property type="match status" value="1"/>
</dbReference>
<dbReference type="SUPFAM" id="SSF56349">
    <property type="entry name" value="DNA breaking-rejoining enzymes"/>
    <property type="match status" value="1"/>
</dbReference>
<dbReference type="AlphaFoldDB" id="A0A242MLH4"/>
<evidence type="ECO:0000313" key="10">
    <source>
        <dbReference type="Proteomes" id="UP000194546"/>
    </source>
</evidence>
<dbReference type="InterPro" id="IPR002104">
    <property type="entry name" value="Integrase_catalytic"/>
</dbReference>
<evidence type="ECO:0000256" key="2">
    <source>
        <dbReference type="ARBA" id="ARBA00022908"/>
    </source>
</evidence>
<sequence>MLPPPRTYTRTDFTALRAFVQRIDASVIARRYYDPDTTPHAATPETLARYLRTMLDDLVQLALRNGSAALAAHLKASIKQHGSAKLTAVTLRMVEQASTLAAAAPALDHQVGLWFRPLVTKRLVGEGIDTLGELVDFCNSHGGSWWRSMPRIGPQRARVIVAWLRRRENDLGKRIEADVDTRALVPAVGLGNVVVIGGSIDAPLLAPFERLAIPTPLSGEQGTNRGRDFAFIRAEHDLAAVHAYLNRYRDRRPTLRVYTRELERLVLWLVIVRGVALSSMTVEDCEAYKDFLKKPILTFVGPKRPRSSGRWRPFTPEGLSPESQAYAVRAIRAAFAWLTTVRYLAGNPWSAVTDPATITREVEVQVERALSADLWITLRAELDARCDGEKLGGLTPTEEEARQWRTARAAILLMGDSGVRRDEAAHARRENLSMAVATSGGPAKTSAKRSTRSSPKTAASEAASEAAPAQTGMTVWALTIVGKRRKQRTVPVSAAAVVALRAHWADREKDFDAPAVAAPLIAPVVINGTEASLAKHDGGTDGTSEAPDQPYAADALARLVREAVRRIAGDLLREGALSYDAHAKLLTTSAHAFRHTFGTRAVARDMPIDVVQRILGHASLQTTSIYVHAERQRMLDAAAQYYSEDGG</sequence>
<keyword evidence="4" id="KW-0233">DNA recombination</keyword>
<evidence type="ECO:0000313" key="9">
    <source>
        <dbReference type="EMBL" id="OTP72032.1"/>
    </source>
</evidence>
<feature type="compositionally biased region" description="Low complexity" evidence="6">
    <location>
        <begin position="458"/>
        <end position="468"/>
    </location>
</feature>
<keyword evidence="3 5" id="KW-0238">DNA-binding</keyword>
<evidence type="ECO:0000256" key="5">
    <source>
        <dbReference type="PROSITE-ProRule" id="PRU01248"/>
    </source>
</evidence>
<dbReference type="Gene3D" id="1.10.443.10">
    <property type="entry name" value="Intergrase catalytic core"/>
    <property type="match status" value="1"/>
</dbReference>